<name>A0A8H6YTG1_9AGAR</name>
<evidence type="ECO:0008006" key="3">
    <source>
        <dbReference type="Google" id="ProtNLM"/>
    </source>
</evidence>
<gene>
    <name evidence="1" type="ORF">MVEN_00356500</name>
</gene>
<protein>
    <recommendedName>
        <fullName evidence="3">F-box domain-containing protein</fullName>
    </recommendedName>
</protein>
<keyword evidence="2" id="KW-1185">Reference proteome</keyword>
<reference evidence="1" key="1">
    <citation type="submission" date="2020-05" db="EMBL/GenBank/DDBJ databases">
        <title>Mycena genomes resolve the evolution of fungal bioluminescence.</title>
        <authorList>
            <person name="Tsai I.J."/>
        </authorList>
    </citation>
    <scope>NUCLEOTIDE SEQUENCE</scope>
    <source>
        <strain evidence="1">CCC161011</strain>
    </source>
</reference>
<proteinExistence type="predicted"/>
<sequence>MSLADSPFVDRLNTNYVPSESEIPEICALLVDPTAELAKLDAQIQEIEITLSQLKEKRTLLKAPIDAHRALISPMRHVPLDVLHEIFLSCLPSEHNALIDPAEAPLLLGRICRHWRSVSHATPMLWSSIHIPFLSYRYHSPTPLSKLAKLVEAWLERSATCSLSVSLFDPTNQSDPNSETHPLISQLLSISSRIRHLKMSGDAQFLRPLLHLGVESLPLLKSIHIQTTTNMIFDGHLEAANVFQAPTLENVSLRIYEWVHPLTLPLRWLQLTGLSLQCFGFWTDHGYEGGSRLFVERSMCFDGVRIFIGANC</sequence>
<evidence type="ECO:0000313" key="1">
    <source>
        <dbReference type="EMBL" id="KAF7364862.1"/>
    </source>
</evidence>
<dbReference type="AlphaFoldDB" id="A0A8H6YTG1"/>
<organism evidence="1 2">
    <name type="scientific">Mycena venus</name>
    <dbReference type="NCBI Taxonomy" id="2733690"/>
    <lineage>
        <taxon>Eukaryota</taxon>
        <taxon>Fungi</taxon>
        <taxon>Dikarya</taxon>
        <taxon>Basidiomycota</taxon>
        <taxon>Agaricomycotina</taxon>
        <taxon>Agaricomycetes</taxon>
        <taxon>Agaricomycetidae</taxon>
        <taxon>Agaricales</taxon>
        <taxon>Marasmiineae</taxon>
        <taxon>Mycenaceae</taxon>
        <taxon>Mycena</taxon>
    </lineage>
</organism>
<accession>A0A8H6YTG1</accession>
<dbReference type="OrthoDB" id="3365698at2759"/>
<dbReference type="Proteomes" id="UP000620124">
    <property type="component" value="Unassembled WGS sequence"/>
</dbReference>
<evidence type="ECO:0000313" key="2">
    <source>
        <dbReference type="Proteomes" id="UP000620124"/>
    </source>
</evidence>
<dbReference type="EMBL" id="JACAZI010000003">
    <property type="protein sequence ID" value="KAF7364862.1"/>
    <property type="molecule type" value="Genomic_DNA"/>
</dbReference>
<comment type="caution">
    <text evidence="1">The sequence shown here is derived from an EMBL/GenBank/DDBJ whole genome shotgun (WGS) entry which is preliminary data.</text>
</comment>